<feature type="region of interest" description="Disordered" evidence="1">
    <location>
        <begin position="36"/>
        <end position="56"/>
    </location>
</feature>
<dbReference type="EMBL" id="JAWDGP010006256">
    <property type="protein sequence ID" value="KAK3744491.1"/>
    <property type="molecule type" value="Genomic_DNA"/>
</dbReference>
<dbReference type="Proteomes" id="UP001283361">
    <property type="component" value="Unassembled WGS sequence"/>
</dbReference>
<reference evidence="2" key="1">
    <citation type="journal article" date="2023" name="G3 (Bethesda)">
        <title>A reference genome for the long-term kleptoplast-retaining sea slug Elysia crispata morphotype clarki.</title>
        <authorList>
            <person name="Eastman K.E."/>
            <person name="Pendleton A.L."/>
            <person name="Shaikh M.A."/>
            <person name="Suttiyut T."/>
            <person name="Ogas R."/>
            <person name="Tomko P."/>
            <person name="Gavelis G."/>
            <person name="Widhalm J.R."/>
            <person name="Wisecaver J.H."/>
        </authorList>
    </citation>
    <scope>NUCLEOTIDE SEQUENCE</scope>
    <source>
        <strain evidence="2">ECLA1</strain>
    </source>
</reference>
<protein>
    <submittedName>
        <fullName evidence="2">Uncharacterized protein</fullName>
    </submittedName>
</protein>
<organism evidence="2 3">
    <name type="scientific">Elysia crispata</name>
    <name type="common">lettuce slug</name>
    <dbReference type="NCBI Taxonomy" id="231223"/>
    <lineage>
        <taxon>Eukaryota</taxon>
        <taxon>Metazoa</taxon>
        <taxon>Spiralia</taxon>
        <taxon>Lophotrochozoa</taxon>
        <taxon>Mollusca</taxon>
        <taxon>Gastropoda</taxon>
        <taxon>Heterobranchia</taxon>
        <taxon>Euthyneura</taxon>
        <taxon>Panpulmonata</taxon>
        <taxon>Sacoglossa</taxon>
        <taxon>Placobranchoidea</taxon>
        <taxon>Plakobranchidae</taxon>
        <taxon>Elysia</taxon>
    </lineage>
</organism>
<evidence type="ECO:0000313" key="3">
    <source>
        <dbReference type="Proteomes" id="UP001283361"/>
    </source>
</evidence>
<feature type="compositionally biased region" description="Polar residues" evidence="1">
    <location>
        <begin position="187"/>
        <end position="197"/>
    </location>
</feature>
<evidence type="ECO:0000313" key="2">
    <source>
        <dbReference type="EMBL" id="KAK3744491.1"/>
    </source>
</evidence>
<comment type="caution">
    <text evidence="2">The sequence shown here is derived from an EMBL/GenBank/DDBJ whole genome shotgun (WGS) entry which is preliminary data.</text>
</comment>
<keyword evidence="3" id="KW-1185">Reference proteome</keyword>
<gene>
    <name evidence="2" type="ORF">RRG08_065536</name>
</gene>
<accession>A0AAE1CY67</accession>
<evidence type="ECO:0000256" key="1">
    <source>
        <dbReference type="SAM" id="MobiDB-lite"/>
    </source>
</evidence>
<dbReference type="AlphaFoldDB" id="A0AAE1CY67"/>
<name>A0AAE1CY67_9GAST</name>
<sequence>MKRARQLSKKNGLGYANLTGKDKSLAAYENTNFHSETGVEKVPPDFSYASSKGQDEVTIDDYSRLQAGRSNIGPEVTDSFLATYNTATDEPEHNTTRDETEEHEMVYPLEDDDDEENRNSGGYTVLEKEKEDSLFRDSAGYTSVNREGSVKHSILTNEYEEYEERPTIAQSVEPEDLGNHWCENDGDNQSNSGTTKAVGSYELAHPIVN</sequence>
<feature type="region of interest" description="Disordered" evidence="1">
    <location>
        <begin position="110"/>
        <end position="131"/>
    </location>
</feature>
<feature type="region of interest" description="Disordered" evidence="1">
    <location>
        <begin position="157"/>
        <end position="209"/>
    </location>
</feature>
<proteinExistence type="predicted"/>